<feature type="compositionally biased region" description="Basic residues" evidence="1">
    <location>
        <begin position="291"/>
        <end position="374"/>
    </location>
</feature>
<dbReference type="Proteomes" id="UP001189429">
    <property type="component" value="Unassembled WGS sequence"/>
</dbReference>
<dbReference type="PANTHER" id="PTHR33683:SF46">
    <property type="entry name" value="SUSHI DOMAIN-CONTAINING PROTEIN"/>
    <property type="match status" value="1"/>
</dbReference>
<feature type="compositionally biased region" description="Pro residues" evidence="1">
    <location>
        <begin position="248"/>
        <end position="286"/>
    </location>
</feature>
<dbReference type="Pfam" id="PF05548">
    <property type="entry name" value="Peptidase_M11"/>
    <property type="match status" value="1"/>
</dbReference>
<dbReference type="EMBL" id="CAUYUJ010015323">
    <property type="protein sequence ID" value="CAK0852572.1"/>
    <property type="molecule type" value="Genomic_DNA"/>
</dbReference>
<sequence length="374" mass="42880">MATAYAPTTGWWNGFAQFYGEAQTWQTIFHEVGHTWGLHHAGGYMPTGELNAYLDDAIMGYQRSWRPADANVVHRYRLGWLTGAETVEFTRGSDATAVNLSPLNEGPDGPEFLLMKLPCDECIGEQASTAGVGALYLSFRVEDGPSLYGVGAETEPIYLYDMFTHRRLVLADRVHVHFQANVNQKTELWTTLAAGDTVEIPGATMWVHICSINPETYARVSVSDTSESSARAGCIDATPAPTRAPTQAPTPVPTPAPTLAPSPAPTSSPTQAPTPAPTLSPTPSPTAAPTQHRHQHRHQHPHQHRHQCRRQRLREHRRQHPRQHRRRHRHCLRRHRRRQHRRRYRHQHRRQHRRQRRRQHRRQHLRLHRPHHQH</sequence>
<evidence type="ECO:0000259" key="2">
    <source>
        <dbReference type="Pfam" id="PF05548"/>
    </source>
</evidence>
<reference evidence="3" key="1">
    <citation type="submission" date="2023-10" db="EMBL/GenBank/DDBJ databases">
        <authorList>
            <person name="Chen Y."/>
            <person name="Shah S."/>
            <person name="Dougan E. K."/>
            <person name="Thang M."/>
            <person name="Chan C."/>
        </authorList>
    </citation>
    <scope>NUCLEOTIDE SEQUENCE [LARGE SCALE GENOMIC DNA]</scope>
</reference>
<dbReference type="PANTHER" id="PTHR33683">
    <property type="entry name" value="1, PUTATIVE-RELATED"/>
    <property type="match status" value="1"/>
</dbReference>
<proteinExistence type="predicted"/>
<feature type="compositionally biased region" description="Low complexity" evidence="1">
    <location>
        <begin position="237"/>
        <end position="247"/>
    </location>
</feature>
<organism evidence="3 4">
    <name type="scientific">Prorocentrum cordatum</name>
    <dbReference type="NCBI Taxonomy" id="2364126"/>
    <lineage>
        <taxon>Eukaryota</taxon>
        <taxon>Sar</taxon>
        <taxon>Alveolata</taxon>
        <taxon>Dinophyceae</taxon>
        <taxon>Prorocentrales</taxon>
        <taxon>Prorocentraceae</taxon>
        <taxon>Prorocentrum</taxon>
    </lineage>
</organism>
<gene>
    <name evidence="3" type="ORF">PCOR1329_LOCUS44309</name>
</gene>
<name>A0ABN9U2H5_9DINO</name>
<dbReference type="InterPro" id="IPR008752">
    <property type="entry name" value="Peptidase_M11"/>
</dbReference>
<evidence type="ECO:0000313" key="4">
    <source>
        <dbReference type="Proteomes" id="UP001189429"/>
    </source>
</evidence>
<accession>A0ABN9U2H5</accession>
<comment type="caution">
    <text evidence="3">The sequence shown here is derived from an EMBL/GenBank/DDBJ whole genome shotgun (WGS) entry which is preliminary data.</text>
</comment>
<dbReference type="SUPFAM" id="SSF55486">
    <property type="entry name" value="Metalloproteases ('zincins'), catalytic domain"/>
    <property type="match status" value="1"/>
</dbReference>
<keyword evidence="4" id="KW-1185">Reference proteome</keyword>
<feature type="domain" description="Peptidase M11 gametolysin" evidence="2">
    <location>
        <begin position="22"/>
        <end position="100"/>
    </location>
</feature>
<evidence type="ECO:0000313" key="3">
    <source>
        <dbReference type="EMBL" id="CAK0852572.1"/>
    </source>
</evidence>
<protein>
    <recommendedName>
        <fullName evidence="2">Peptidase M11 gametolysin domain-containing protein</fullName>
    </recommendedName>
</protein>
<feature type="region of interest" description="Disordered" evidence="1">
    <location>
        <begin position="223"/>
        <end position="374"/>
    </location>
</feature>
<evidence type="ECO:0000256" key="1">
    <source>
        <dbReference type="SAM" id="MobiDB-lite"/>
    </source>
</evidence>